<sequence>MFARMVRTKALHVFTAIEGDYRANSVNKNAPIDSWTRGMRRRLLLKSAFESLQQIPPLEREVGSRMMYALRKD</sequence>
<dbReference type="AlphaFoldDB" id="A0A3S5C0X4"/>
<comment type="caution">
    <text evidence="1">The sequence shown here is derived from an EMBL/GenBank/DDBJ whole genome shotgun (WGS) entry which is preliminary data.</text>
</comment>
<keyword evidence="2" id="KW-1185">Reference proteome</keyword>
<dbReference type="Proteomes" id="UP000784294">
    <property type="component" value="Unassembled WGS sequence"/>
</dbReference>
<organism evidence="1 2">
    <name type="scientific">Protopolystoma xenopodis</name>
    <dbReference type="NCBI Taxonomy" id="117903"/>
    <lineage>
        <taxon>Eukaryota</taxon>
        <taxon>Metazoa</taxon>
        <taxon>Spiralia</taxon>
        <taxon>Lophotrochozoa</taxon>
        <taxon>Platyhelminthes</taxon>
        <taxon>Monogenea</taxon>
        <taxon>Polyopisthocotylea</taxon>
        <taxon>Polystomatidea</taxon>
        <taxon>Polystomatidae</taxon>
        <taxon>Protopolystoma</taxon>
    </lineage>
</organism>
<evidence type="ECO:0000313" key="1">
    <source>
        <dbReference type="EMBL" id="VEL28121.1"/>
    </source>
</evidence>
<protein>
    <submittedName>
        <fullName evidence="1">Uncharacterized protein</fullName>
    </submittedName>
</protein>
<gene>
    <name evidence="1" type="ORF">PXEA_LOCUS21561</name>
</gene>
<proteinExistence type="predicted"/>
<evidence type="ECO:0000313" key="2">
    <source>
        <dbReference type="Proteomes" id="UP000784294"/>
    </source>
</evidence>
<name>A0A3S5C0X4_9PLAT</name>
<dbReference type="EMBL" id="CAAALY010092478">
    <property type="protein sequence ID" value="VEL28121.1"/>
    <property type="molecule type" value="Genomic_DNA"/>
</dbReference>
<accession>A0A3S5C0X4</accession>
<reference evidence="1" key="1">
    <citation type="submission" date="2018-11" db="EMBL/GenBank/DDBJ databases">
        <authorList>
            <consortium name="Pathogen Informatics"/>
        </authorList>
    </citation>
    <scope>NUCLEOTIDE SEQUENCE</scope>
</reference>